<proteinExistence type="predicted"/>
<name>A0A6J6HZW0_9ZZZZ</name>
<accession>A0A6J6HZW0</accession>
<dbReference type="EMBL" id="CAEZUO010000127">
    <property type="protein sequence ID" value="CAB4618720.1"/>
    <property type="molecule type" value="Genomic_DNA"/>
</dbReference>
<organism evidence="1">
    <name type="scientific">freshwater metagenome</name>
    <dbReference type="NCBI Taxonomy" id="449393"/>
    <lineage>
        <taxon>unclassified sequences</taxon>
        <taxon>metagenomes</taxon>
        <taxon>ecological metagenomes</taxon>
    </lineage>
</organism>
<dbReference type="AlphaFoldDB" id="A0A6J6HZW0"/>
<reference evidence="1" key="1">
    <citation type="submission" date="2020-05" db="EMBL/GenBank/DDBJ databases">
        <authorList>
            <person name="Chiriac C."/>
            <person name="Salcher M."/>
            <person name="Ghai R."/>
            <person name="Kavagutti S V."/>
        </authorList>
    </citation>
    <scope>NUCLEOTIDE SEQUENCE</scope>
</reference>
<sequence>MIGAEFDDLGVGLGGTTGDHGLATRHHEGAHELAVGGVPEPVADLGVERLVFALLIGSHAVVEAKHLLNAIVDRAERLEFNLFAVRGFDDLANIVVVRNVDALIAFP</sequence>
<evidence type="ECO:0000313" key="1">
    <source>
        <dbReference type="EMBL" id="CAB4618720.1"/>
    </source>
</evidence>
<protein>
    <submittedName>
        <fullName evidence="1">Unannotated protein</fullName>
    </submittedName>
</protein>
<gene>
    <name evidence="1" type="ORF">UFOPK1827_01812</name>
</gene>